<name>A0AAD7CDI2_MYCRO</name>
<sequence>MYNGRVCFDMDAEEVKLAKLAKGPGKKNYVTSMLCEKLREITGKPTLNIEQQEFLDLNVNYTASNFIRGQIISLIPVIFKLIFGPLISTRKSTVRHALKFLGPMIDERLEKEGEYGREWPGRPASRLLFLRRHCRSQTHRTTSYRGCSTSPKAKSGRPRPSRCAFLRPTWPRSIPRPQLIFPLTLLLREADEPTVLDLDRGALRSHHLPGAHSPHAGEAERVIAEEGWPKALLANMHKIDSFLCESQRLTAADAISMSRKIVATDGFTFSDGITIPRGSFISVPGTTIHYDPDNYEHAAVFDGFRFPRLREQRGGPASSGDKPNEGTGFFNRHMVSTAPDHIVFGHGRHACPGCRFTIDAGSFFAVTELKAMLAYMLMNYDVKAMTEGIRPPDDCFGVMRMPNSRGKIMIRKRFIIGSLSSTRLSVYLSGRHVRDFVKQYYKYNGDPIQPGAVGDG</sequence>
<evidence type="ECO:0000256" key="3">
    <source>
        <dbReference type="ARBA" id="ARBA00022723"/>
    </source>
</evidence>
<evidence type="ECO:0000313" key="8">
    <source>
        <dbReference type="EMBL" id="KAJ7646233.1"/>
    </source>
</evidence>
<proteinExistence type="inferred from homology"/>
<protein>
    <submittedName>
        <fullName evidence="8">Cytochrome P450</fullName>
    </submittedName>
</protein>
<comment type="caution">
    <text evidence="8">The sequence shown here is derived from an EMBL/GenBank/DDBJ whole genome shotgun (WGS) entry which is preliminary data.</text>
</comment>
<dbReference type="AlphaFoldDB" id="A0AAD7CDI2"/>
<dbReference type="InterPro" id="IPR017972">
    <property type="entry name" value="Cyt_P450_CS"/>
</dbReference>
<accession>A0AAD7CDI2</accession>
<dbReference type="SUPFAM" id="SSF48264">
    <property type="entry name" value="Cytochrome P450"/>
    <property type="match status" value="1"/>
</dbReference>
<dbReference type="PANTHER" id="PTHR46206">
    <property type="entry name" value="CYTOCHROME P450"/>
    <property type="match status" value="1"/>
</dbReference>
<evidence type="ECO:0000256" key="2">
    <source>
        <dbReference type="ARBA" id="ARBA00010617"/>
    </source>
</evidence>
<evidence type="ECO:0000313" key="9">
    <source>
        <dbReference type="Proteomes" id="UP001221757"/>
    </source>
</evidence>
<dbReference type="InterPro" id="IPR036396">
    <property type="entry name" value="Cyt_P450_sf"/>
</dbReference>
<dbReference type="PROSITE" id="PS00086">
    <property type="entry name" value="CYTOCHROME_P450"/>
    <property type="match status" value="1"/>
</dbReference>
<dbReference type="GO" id="GO:0020037">
    <property type="term" value="F:heme binding"/>
    <property type="evidence" value="ECO:0007669"/>
    <property type="project" value="InterPro"/>
</dbReference>
<dbReference type="InterPro" id="IPR001128">
    <property type="entry name" value="Cyt_P450"/>
</dbReference>
<keyword evidence="9" id="KW-1185">Reference proteome</keyword>
<dbReference type="GO" id="GO:0005506">
    <property type="term" value="F:iron ion binding"/>
    <property type="evidence" value="ECO:0007669"/>
    <property type="project" value="InterPro"/>
</dbReference>
<comment type="cofactor">
    <cofactor evidence="1">
        <name>heme</name>
        <dbReference type="ChEBI" id="CHEBI:30413"/>
    </cofactor>
</comment>
<keyword evidence="4 6" id="KW-0560">Oxidoreductase</keyword>
<dbReference type="GO" id="GO:0016705">
    <property type="term" value="F:oxidoreductase activity, acting on paired donors, with incorporation or reduction of molecular oxygen"/>
    <property type="evidence" value="ECO:0007669"/>
    <property type="project" value="InterPro"/>
</dbReference>
<organism evidence="8 9">
    <name type="scientific">Mycena rosella</name>
    <name type="common">Pink bonnet</name>
    <name type="synonym">Agaricus rosellus</name>
    <dbReference type="NCBI Taxonomy" id="1033263"/>
    <lineage>
        <taxon>Eukaryota</taxon>
        <taxon>Fungi</taxon>
        <taxon>Dikarya</taxon>
        <taxon>Basidiomycota</taxon>
        <taxon>Agaricomycotina</taxon>
        <taxon>Agaricomycetes</taxon>
        <taxon>Agaricomycetidae</taxon>
        <taxon>Agaricales</taxon>
        <taxon>Marasmiineae</taxon>
        <taxon>Mycenaceae</taxon>
        <taxon>Mycena</taxon>
    </lineage>
</organism>
<evidence type="ECO:0000256" key="1">
    <source>
        <dbReference type="ARBA" id="ARBA00001971"/>
    </source>
</evidence>
<dbReference type="CDD" id="cd11041">
    <property type="entry name" value="CYP503A1-like"/>
    <property type="match status" value="1"/>
</dbReference>
<feature type="region of interest" description="Disordered" evidence="7">
    <location>
        <begin position="141"/>
        <end position="161"/>
    </location>
</feature>
<keyword evidence="6" id="KW-0503">Monooxygenase</keyword>
<keyword evidence="3 6" id="KW-0479">Metal-binding</keyword>
<evidence type="ECO:0000256" key="5">
    <source>
        <dbReference type="ARBA" id="ARBA00023004"/>
    </source>
</evidence>
<evidence type="ECO:0000256" key="7">
    <source>
        <dbReference type="SAM" id="MobiDB-lite"/>
    </source>
</evidence>
<keyword evidence="6" id="KW-0349">Heme</keyword>
<evidence type="ECO:0000256" key="6">
    <source>
        <dbReference type="RuleBase" id="RU000461"/>
    </source>
</evidence>
<dbReference type="Pfam" id="PF00067">
    <property type="entry name" value="p450"/>
    <property type="match status" value="1"/>
</dbReference>
<dbReference type="EMBL" id="JARKIE010000384">
    <property type="protein sequence ID" value="KAJ7646233.1"/>
    <property type="molecule type" value="Genomic_DNA"/>
</dbReference>
<reference evidence="8" key="1">
    <citation type="submission" date="2023-03" db="EMBL/GenBank/DDBJ databases">
        <title>Massive genome expansion in bonnet fungi (Mycena s.s.) driven by repeated elements and novel gene families across ecological guilds.</title>
        <authorList>
            <consortium name="Lawrence Berkeley National Laboratory"/>
            <person name="Harder C.B."/>
            <person name="Miyauchi S."/>
            <person name="Viragh M."/>
            <person name="Kuo A."/>
            <person name="Thoen E."/>
            <person name="Andreopoulos B."/>
            <person name="Lu D."/>
            <person name="Skrede I."/>
            <person name="Drula E."/>
            <person name="Henrissat B."/>
            <person name="Morin E."/>
            <person name="Kohler A."/>
            <person name="Barry K."/>
            <person name="LaButti K."/>
            <person name="Morin E."/>
            <person name="Salamov A."/>
            <person name="Lipzen A."/>
            <person name="Mereny Z."/>
            <person name="Hegedus B."/>
            <person name="Baldrian P."/>
            <person name="Stursova M."/>
            <person name="Weitz H."/>
            <person name="Taylor A."/>
            <person name="Grigoriev I.V."/>
            <person name="Nagy L.G."/>
            <person name="Martin F."/>
            <person name="Kauserud H."/>
        </authorList>
    </citation>
    <scope>NUCLEOTIDE SEQUENCE</scope>
    <source>
        <strain evidence="8">CBHHK067</strain>
    </source>
</reference>
<feature type="compositionally biased region" description="Polar residues" evidence="7">
    <location>
        <begin position="141"/>
        <end position="152"/>
    </location>
</feature>
<dbReference type="Gene3D" id="1.10.630.10">
    <property type="entry name" value="Cytochrome P450"/>
    <property type="match status" value="1"/>
</dbReference>
<comment type="similarity">
    <text evidence="2 6">Belongs to the cytochrome P450 family.</text>
</comment>
<keyword evidence="5 6" id="KW-0408">Iron</keyword>
<dbReference type="GO" id="GO:0004497">
    <property type="term" value="F:monooxygenase activity"/>
    <property type="evidence" value="ECO:0007669"/>
    <property type="project" value="UniProtKB-KW"/>
</dbReference>
<evidence type="ECO:0000256" key="4">
    <source>
        <dbReference type="ARBA" id="ARBA00023002"/>
    </source>
</evidence>
<dbReference type="Proteomes" id="UP001221757">
    <property type="component" value="Unassembled WGS sequence"/>
</dbReference>
<gene>
    <name evidence="8" type="ORF">B0H17DRAFT_1148141</name>
</gene>